<dbReference type="InterPro" id="IPR022687">
    <property type="entry name" value="HTH_DTXR"/>
</dbReference>
<keyword evidence="4" id="KW-0238">DNA-binding</keyword>
<dbReference type="GO" id="GO:0046983">
    <property type="term" value="F:protein dimerization activity"/>
    <property type="evidence" value="ECO:0007669"/>
    <property type="project" value="InterPro"/>
</dbReference>
<dbReference type="GO" id="GO:0003677">
    <property type="term" value="F:DNA binding"/>
    <property type="evidence" value="ECO:0007669"/>
    <property type="project" value="UniProtKB-KW"/>
</dbReference>
<keyword evidence="5" id="KW-0804">Transcription</keyword>
<organism evidence="9 10">
    <name type="scientific">Sutterella seckii</name>
    <dbReference type="NCBI Taxonomy" id="1944635"/>
    <lineage>
        <taxon>Bacteria</taxon>
        <taxon>Pseudomonadati</taxon>
        <taxon>Pseudomonadota</taxon>
        <taxon>Betaproteobacteria</taxon>
        <taxon>Burkholderiales</taxon>
        <taxon>Sutterellaceae</taxon>
        <taxon>Sutterella</taxon>
    </lineage>
</organism>
<protein>
    <recommendedName>
        <fullName evidence="2">Transcriptional regulator MntR</fullName>
    </recommendedName>
</protein>
<proteinExistence type="inferred from homology"/>
<comment type="caution">
    <text evidence="9">The sequence shown here is derived from an EMBL/GenBank/DDBJ whole genome shotgun (WGS) entry which is preliminary data.</text>
</comment>
<feature type="domain" description="HTH dtxR-type" evidence="8">
    <location>
        <begin position="24"/>
        <end position="85"/>
    </location>
</feature>
<comment type="function">
    <text evidence="6">In the presence of manganese, represses expression of mntH and mntS. Up-regulates expression of mntP.</text>
</comment>
<dbReference type="PANTHER" id="PTHR33238:SF7">
    <property type="entry name" value="IRON-DEPENDENT TRANSCRIPTIONAL REGULATOR"/>
    <property type="match status" value="1"/>
</dbReference>
<evidence type="ECO:0000256" key="1">
    <source>
        <dbReference type="ARBA" id="ARBA00007871"/>
    </source>
</evidence>
<evidence type="ECO:0000256" key="3">
    <source>
        <dbReference type="ARBA" id="ARBA00023015"/>
    </source>
</evidence>
<dbReference type="InterPro" id="IPR036390">
    <property type="entry name" value="WH_DNA-bd_sf"/>
</dbReference>
<reference evidence="9 10" key="1">
    <citation type="submission" date="2019-10" db="EMBL/GenBank/DDBJ databases">
        <title>Genome diversity of Sutterella seckii.</title>
        <authorList>
            <person name="Chaplin A.V."/>
            <person name="Sokolova S.R."/>
            <person name="Mosin K.A."/>
            <person name="Ivanova E.L."/>
            <person name="Kochetkova T.O."/>
            <person name="Goltsov A.Y."/>
            <person name="Trofimov D.Y."/>
            <person name="Efimov B.A."/>
        </authorList>
    </citation>
    <scope>NUCLEOTIDE SEQUENCE [LARGE SCALE GENOMIC DNA]</scope>
    <source>
        <strain evidence="9 10">ASD3426</strain>
    </source>
</reference>
<dbReference type="InterPro" id="IPR001367">
    <property type="entry name" value="Fe_dep_repressor"/>
</dbReference>
<comment type="similarity">
    <text evidence="1">Belongs to the DtxR/MntR family.</text>
</comment>
<sequence>MPAEIQNQKVRGGPVKTSEKGISTTPKRQNYLKYIYLEEQENGHARACRINEQLGVTRSTVALTFRELRAEGFITYEPYSPIRLTDKGRAIAEAIVRRYSAVKHFSRTVLELDEAMSEKIACELEHVISDAIAERLLEVAKVHAERTSDATASERG</sequence>
<dbReference type="Pfam" id="PF01325">
    <property type="entry name" value="Fe_dep_repress"/>
    <property type="match status" value="1"/>
</dbReference>
<accession>A0AAI9WNR3</accession>
<feature type="region of interest" description="Disordered" evidence="7">
    <location>
        <begin position="1"/>
        <end position="23"/>
    </location>
</feature>
<dbReference type="Proteomes" id="UP000469462">
    <property type="component" value="Unassembled WGS sequence"/>
</dbReference>
<keyword evidence="10" id="KW-1185">Reference proteome</keyword>
<dbReference type="InterPro" id="IPR036388">
    <property type="entry name" value="WH-like_DNA-bd_sf"/>
</dbReference>
<evidence type="ECO:0000256" key="2">
    <source>
        <dbReference type="ARBA" id="ARBA00022386"/>
    </source>
</evidence>
<evidence type="ECO:0000256" key="4">
    <source>
        <dbReference type="ARBA" id="ARBA00023125"/>
    </source>
</evidence>
<dbReference type="SMART" id="SM00529">
    <property type="entry name" value="HTH_DTXR"/>
    <property type="match status" value="1"/>
</dbReference>
<evidence type="ECO:0000256" key="7">
    <source>
        <dbReference type="SAM" id="MobiDB-lite"/>
    </source>
</evidence>
<gene>
    <name evidence="9" type="ORF">GBM96_02935</name>
</gene>
<dbReference type="Pfam" id="PF02742">
    <property type="entry name" value="Fe_dep_repr_C"/>
    <property type="match status" value="1"/>
</dbReference>
<evidence type="ECO:0000256" key="6">
    <source>
        <dbReference type="ARBA" id="ARBA00025185"/>
    </source>
</evidence>
<dbReference type="AlphaFoldDB" id="A0AAI9WNR3"/>
<name>A0AAI9WNR3_9BURK</name>
<keyword evidence="3" id="KW-0805">Transcription regulation</keyword>
<dbReference type="EMBL" id="WEHW01000005">
    <property type="protein sequence ID" value="KAB7652252.1"/>
    <property type="molecule type" value="Genomic_DNA"/>
</dbReference>
<dbReference type="RefSeq" id="WP_139688826.1">
    <property type="nucleotide sequence ID" value="NZ_WEHW01000005.1"/>
</dbReference>
<evidence type="ECO:0000259" key="8">
    <source>
        <dbReference type="PROSITE" id="PS50944"/>
    </source>
</evidence>
<dbReference type="InterPro" id="IPR022689">
    <property type="entry name" value="Iron_dep_repressor"/>
</dbReference>
<dbReference type="PANTHER" id="PTHR33238">
    <property type="entry name" value="IRON (METAL) DEPENDENT REPRESSOR, DTXR FAMILY"/>
    <property type="match status" value="1"/>
</dbReference>
<evidence type="ECO:0000256" key="5">
    <source>
        <dbReference type="ARBA" id="ARBA00023163"/>
    </source>
</evidence>
<evidence type="ECO:0000313" key="9">
    <source>
        <dbReference type="EMBL" id="KAB7652252.1"/>
    </source>
</evidence>
<dbReference type="GO" id="GO:0046914">
    <property type="term" value="F:transition metal ion binding"/>
    <property type="evidence" value="ECO:0007669"/>
    <property type="project" value="InterPro"/>
</dbReference>
<dbReference type="GO" id="GO:0003700">
    <property type="term" value="F:DNA-binding transcription factor activity"/>
    <property type="evidence" value="ECO:0007669"/>
    <property type="project" value="InterPro"/>
</dbReference>
<dbReference type="InterPro" id="IPR050536">
    <property type="entry name" value="DtxR_MntR_Metal-Reg"/>
</dbReference>
<dbReference type="PROSITE" id="PS50944">
    <property type="entry name" value="HTH_DTXR"/>
    <property type="match status" value="1"/>
</dbReference>
<dbReference type="SUPFAM" id="SSF46785">
    <property type="entry name" value="Winged helix' DNA-binding domain"/>
    <property type="match status" value="1"/>
</dbReference>
<dbReference type="Gene3D" id="1.10.10.10">
    <property type="entry name" value="Winged helix-like DNA-binding domain superfamily/Winged helix DNA-binding domain"/>
    <property type="match status" value="1"/>
</dbReference>
<evidence type="ECO:0000313" key="10">
    <source>
        <dbReference type="Proteomes" id="UP000469462"/>
    </source>
</evidence>